<dbReference type="STRING" id="48269.A0A183MGW9"/>
<dbReference type="GO" id="GO:0003729">
    <property type="term" value="F:mRNA binding"/>
    <property type="evidence" value="ECO:0007669"/>
    <property type="project" value="TreeGrafter"/>
</dbReference>
<evidence type="ECO:0000256" key="1">
    <source>
        <dbReference type="ARBA" id="ARBA00004496"/>
    </source>
</evidence>
<dbReference type="Gene3D" id="1.10.150.50">
    <property type="entry name" value="Transcription Factor, Ets-1"/>
    <property type="match status" value="1"/>
</dbReference>
<keyword evidence="3" id="KW-0963">Cytoplasm</keyword>
<dbReference type="EMBL" id="UZAI01016909">
    <property type="protein sequence ID" value="VDP17907.1"/>
    <property type="molecule type" value="Genomic_DNA"/>
</dbReference>
<keyword evidence="4" id="KW-0678">Repressor</keyword>
<dbReference type="InterPro" id="IPR013761">
    <property type="entry name" value="SAM/pointed_sf"/>
</dbReference>
<evidence type="ECO:0000256" key="6">
    <source>
        <dbReference type="SAM" id="MobiDB-lite"/>
    </source>
</evidence>
<dbReference type="PANTHER" id="PTHR12515:SF5">
    <property type="entry name" value="PROTEIN SMAUG"/>
    <property type="match status" value="1"/>
</dbReference>
<evidence type="ECO:0000256" key="3">
    <source>
        <dbReference type="ARBA" id="ARBA00022490"/>
    </source>
</evidence>
<dbReference type="InterPro" id="IPR001660">
    <property type="entry name" value="SAM"/>
</dbReference>
<dbReference type="Pfam" id="PF00536">
    <property type="entry name" value="SAM_1"/>
    <property type="match status" value="1"/>
</dbReference>
<evidence type="ECO:0000313" key="8">
    <source>
        <dbReference type="Proteomes" id="UP000277204"/>
    </source>
</evidence>
<feature type="region of interest" description="Disordered" evidence="6">
    <location>
        <begin position="1183"/>
        <end position="1229"/>
    </location>
</feature>
<evidence type="ECO:0000256" key="4">
    <source>
        <dbReference type="ARBA" id="ARBA00022491"/>
    </source>
</evidence>
<sequence>MSSAKASVSQCNVTSIPTICLDNNLELGDGCDSGLGGKSEDEFYVTEEQAFGINVRNDLNLLLNAQELYYFSRLSCINSHKKFLIAIVLLSQCDEGYRFAAQQWLNNTIIESKEDLDQVFINVNDSDHLKKLRATSASTNELLDILKNLTSLSGLQYNNEAYRFVSHDSAPVKPEMDIFNSNTRTKNMFGDSLPDADVISNNFQSIKRQYLELVSNTFVSSLATDCDSIIKGVDRNHVPLREAAVQTSTGQLFIATILHTSFNEDDRKWLLSSIRNKYKGLSKETSTLVKQGTTDEGLCSKLFDCLIDLGLDLSCALQRITSDSSSHSLTSSGFLSGCGGSDSQYDLLMEASNSGSHSGNHNNGMNTTKANYGALLTVPNAEVKSGLSNNFYSSHPYCPYPLSTSSHFSYRRLSDIPRVSNYHSLHSSQYHTQISSNNNDQENKTSEIADLGTNQNFFTTKDFNDLTTVSSSSLLTSIRNSIADTNCGKTNVSSNVVHQQRVSTCTLSDSSSISSSNTDLGVCIPHSPTSIFLTSTSPELLKNRENIVTYTSDSSLQFPTGANGQTVSDNCESLSTQRSDLVNDHHPSSQTHLCQQLNDHFSPNFPEVQDKPSHSIIPRNSNRLINSNDMERNTYCVTDENNFLNPSSGMTAVPFWLKSLRLHKYASLFQNLSYEKMMNITDDWLKEQNVTQGARNKILLSIEKLKHRKSTLCLIEKRLSDIRSTDQLTQTMLHSCLTEIKHILFTPIKPCHETIPSHSLHLNQFNCCSCSCSPTASSSSICSSIPSRVSMNSDTSTTKSAITITDSTCPLTVSPPMVSINTAVYYTRNALVGNNYNDNNNDCDNCSSINSMNNKTNDPNISNYYCFCHTNALYAENKCYLNVEQPQSTMISDINQVFNDNNKCWSPSITNVLPNVSYEIDDDGKNGNLHSSTLSSNFNNELIRSNQNECGYTSDECVEQKRINDVDNMDNDNIPGHIIACLTKVCSNLLVTAYPSVNLYEEFLQILEIILNHVAFTEQQKKLVSFWKHRIIVVYGQYVTHSSNSSKSKSDFHSNIYPRHIPLVNHQDTSRLRKLPTTFIGQEQRLGSHIGYRTFHANNLIPTVCLHNTQDTSYFTQDASDVDYARINMSLNIPSTIEASRRHSASVGDSRNCLAVGRLNNRRRMPSPNSPCFSGRGGMSVNLPSNNSSFSHHHQASSDMELSGFPSQLPKPRFHSPSRFDPSTSVTPRRNLMPVATAPVTRMPSPSDVCRHGICYNDWFSSNRGAFPTAPSPSSVSPISLCEGSCPENITSDTQITQKLSRTPNIPTSILPCENAFHKTYSSCLCTPTNKATTPHTLLPLNSPNHLKSLHQHIFPNYCENSGGFLTSNYPSIPCIPNPIVIGSAYHTFGSSFGESPSQSVCHSNCSTTISSSQQTDSKLPGISCWSTDPYSHQINRKQTEYHEMPQCMHNIYDLNNNNTNDNNNSNNDLLVFVDNYIATAENNMIGDPSDSSNDRINRDLDLLTRKVTEHAIGGMHFSCIFL</sequence>
<evidence type="ECO:0000313" key="7">
    <source>
        <dbReference type="EMBL" id="VDP17907.1"/>
    </source>
</evidence>
<dbReference type="GO" id="GO:0000932">
    <property type="term" value="C:P-body"/>
    <property type="evidence" value="ECO:0007669"/>
    <property type="project" value="TreeGrafter"/>
</dbReference>
<proteinExistence type="inferred from homology"/>
<dbReference type="GO" id="GO:0030371">
    <property type="term" value="F:translation repressor activity"/>
    <property type="evidence" value="ECO:0007669"/>
    <property type="project" value="InterPro"/>
</dbReference>
<name>A0A183MGW9_9TREM</name>
<evidence type="ECO:0000256" key="2">
    <source>
        <dbReference type="ARBA" id="ARBA00008232"/>
    </source>
</evidence>
<keyword evidence="5" id="KW-0694">RNA-binding</keyword>
<dbReference type="SUPFAM" id="SSF47769">
    <property type="entry name" value="SAM/Pointed domain"/>
    <property type="match status" value="1"/>
</dbReference>
<organism evidence="7 8">
    <name type="scientific">Schistosoma margrebowiei</name>
    <dbReference type="NCBI Taxonomy" id="48269"/>
    <lineage>
        <taxon>Eukaryota</taxon>
        <taxon>Metazoa</taxon>
        <taxon>Spiralia</taxon>
        <taxon>Lophotrochozoa</taxon>
        <taxon>Platyhelminthes</taxon>
        <taxon>Trematoda</taxon>
        <taxon>Digenea</taxon>
        <taxon>Strigeidida</taxon>
        <taxon>Schistosomatoidea</taxon>
        <taxon>Schistosomatidae</taxon>
        <taxon>Schistosoma</taxon>
    </lineage>
</organism>
<keyword evidence="8" id="KW-1185">Reference proteome</keyword>
<protein>
    <submittedName>
        <fullName evidence="7">Uncharacterized protein</fullName>
    </submittedName>
</protein>
<comment type="similarity">
    <text evidence="2">Belongs to the SMAUG family.</text>
</comment>
<gene>
    <name evidence="7" type="ORF">SMRZ_LOCUS15294</name>
</gene>
<dbReference type="InterPro" id="IPR037093">
    <property type="entry name" value="PHAT_dom_sf"/>
</dbReference>
<dbReference type="CDD" id="cd09557">
    <property type="entry name" value="SAM_Smaug"/>
    <property type="match status" value="1"/>
</dbReference>
<dbReference type="Proteomes" id="UP000277204">
    <property type="component" value="Unassembled WGS sequence"/>
</dbReference>
<evidence type="ECO:0000256" key="5">
    <source>
        <dbReference type="ARBA" id="ARBA00022884"/>
    </source>
</evidence>
<dbReference type="Gene3D" id="1.25.40.170">
    <property type="entry name" value="Smaug, PHAT domain"/>
    <property type="match status" value="1"/>
</dbReference>
<reference evidence="7 8" key="1">
    <citation type="submission" date="2018-11" db="EMBL/GenBank/DDBJ databases">
        <authorList>
            <consortium name="Pathogen Informatics"/>
        </authorList>
    </citation>
    <scope>NUCLEOTIDE SEQUENCE [LARGE SCALE GENOMIC DNA]</scope>
    <source>
        <strain evidence="7 8">Zambia</strain>
    </source>
</reference>
<dbReference type="InterPro" id="IPR050897">
    <property type="entry name" value="SMAUG/VTS1_RNA-bind"/>
</dbReference>
<dbReference type="GO" id="GO:0000289">
    <property type="term" value="P:nuclear-transcribed mRNA poly(A) tail shortening"/>
    <property type="evidence" value="ECO:0007669"/>
    <property type="project" value="TreeGrafter"/>
</dbReference>
<dbReference type="InterPro" id="IPR037634">
    <property type="entry name" value="Smaug_SAM"/>
</dbReference>
<dbReference type="PANTHER" id="PTHR12515">
    <property type="entry name" value="STERILE ALPHA MOTIF DOMAIN CONTAINING PROTEIN 4-RELATED"/>
    <property type="match status" value="1"/>
</dbReference>
<comment type="subcellular location">
    <subcellularLocation>
        <location evidence="1">Cytoplasm</location>
    </subcellularLocation>
</comment>
<accession>A0A183MGW9</accession>